<proteinExistence type="predicted"/>
<keyword evidence="1" id="KW-0812">Transmembrane</keyword>
<feature type="transmembrane region" description="Helical" evidence="1">
    <location>
        <begin position="47"/>
        <end position="67"/>
    </location>
</feature>
<name>A0ABQ7KPH6_BRACM</name>
<comment type="caution">
    <text evidence="2">The sequence shown here is derived from an EMBL/GenBank/DDBJ whole genome shotgun (WGS) entry which is preliminary data.</text>
</comment>
<accession>A0ABQ7KPH6</accession>
<evidence type="ECO:0000313" key="3">
    <source>
        <dbReference type="Proteomes" id="UP000823674"/>
    </source>
</evidence>
<dbReference type="Proteomes" id="UP000823674">
    <property type="component" value="Chromosome A10"/>
</dbReference>
<protein>
    <submittedName>
        <fullName evidence="2">Uncharacterized protein</fullName>
    </submittedName>
</protein>
<reference evidence="2 3" key="1">
    <citation type="submission" date="2021-03" db="EMBL/GenBank/DDBJ databases">
        <authorList>
            <person name="King G.J."/>
            <person name="Bancroft I."/>
            <person name="Baten A."/>
            <person name="Bloomfield J."/>
            <person name="Borpatragohain P."/>
            <person name="He Z."/>
            <person name="Irish N."/>
            <person name="Irwin J."/>
            <person name="Liu K."/>
            <person name="Mauleon R.P."/>
            <person name="Moore J."/>
            <person name="Morris R."/>
            <person name="Ostergaard L."/>
            <person name="Wang B."/>
            <person name="Wells R."/>
        </authorList>
    </citation>
    <scope>NUCLEOTIDE SEQUENCE [LARGE SCALE GENOMIC DNA]</scope>
    <source>
        <strain evidence="2">R-o-18</strain>
        <tissue evidence="2">Leaf</tissue>
    </source>
</reference>
<sequence length="112" mass="13069">MVTVLFENQFVSESYPSPVAKRLGVWSGNLHYHVVGRKHHQADSSDGFVDLCYWLINFCFVVVVLLWHGRYGYLCVLPTRFPLPVRLKLTSFGFKVSVDRWCCCVVDQWWIV</sequence>
<dbReference type="EMBL" id="JADBGQ010000010">
    <property type="protein sequence ID" value="KAG5375380.1"/>
    <property type="molecule type" value="Genomic_DNA"/>
</dbReference>
<keyword evidence="1" id="KW-1133">Transmembrane helix</keyword>
<evidence type="ECO:0000313" key="2">
    <source>
        <dbReference type="EMBL" id="KAG5375380.1"/>
    </source>
</evidence>
<organism evidence="2 3">
    <name type="scientific">Brassica rapa subsp. trilocularis</name>
    <dbReference type="NCBI Taxonomy" id="1813537"/>
    <lineage>
        <taxon>Eukaryota</taxon>
        <taxon>Viridiplantae</taxon>
        <taxon>Streptophyta</taxon>
        <taxon>Embryophyta</taxon>
        <taxon>Tracheophyta</taxon>
        <taxon>Spermatophyta</taxon>
        <taxon>Magnoliopsida</taxon>
        <taxon>eudicotyledons</taxon>
        <taxon>Gunneridae</taxon>
        <taxon>Pentapetalae</taxon>
        <taxon>rosids</taxon>
        <taxon>malvids</taxon>
        <taxon>Brassicales</taxon>
        <taxon>Brassicaceae</taxon>
        <taxon>Brassiceae</taxon>
        <taxon>Brassica</taxon>
    </lineage>
</organism>
<evidence type="ECO:0000256" key="1">
    <source>
        <dbReference type="SAM" id="Phobius"/>
    </source>
</evidence>
<keyword evidence="1" id="KW-0472">Membrane</keyword>
<gene>
    <name evidence="2" type="primary">A10p010400.1_BraROA</name>
    <name evidence="2" type="ORF">IGI04_039976</name>
</gene>
<keyword evidence="3" id="KW-1185">Reference proteome</keyword>